<dbReference type="PaxDb" id="29760-VIT_00s0336g00020.t01"/>
<dbReference type="EMBL" id="FN596779">
    <property type="protein sequence ID" value="CCB62865.1"/>
    <property type="molecule type" value="Genomic_DNA"/>
</dbReference>
<accession>F6I7E7</accession>
<reference evidence="2" key="1">
    <citation type="journal article" date="2007" name="Nature">
        <title>The grapevine genome sequence suggests ancestral hexaploidization in major angiosperm phyla.</title>
        <authorList>
            <consortium name="The French-Italian Public Consortium for Grapevine Genome Characterization."/>
            <person name="Jaillon O."/>
            <person name="Aury J.-M."/>
            <person name="Noel B."/>
            <person name="Policriti A."/>
            <person name="Clepet C."/>
            <person name="Casagrande A."/>
            <person name="Choisne N."/>
            <person name="Aubourg S."/>
            <person name="Vitulo N."/>
            <person name="Jubin C."/>
            <person name="Vezzi A."/>
            <person name="Legeai F."/>
            <person name="Hugueney P."/>
            <person name="Dasilva C."/>
            <person name="Horner D."/>
            <person name="Mica E."/>
            <person name="Jublot D."/>
            <person name="Poulain J."/>
            <person name="Bruyere C."/>
            <person name="Billault A."/>
            <person name="Segurens B."/>
            <person name="Gouyvenoux M."/>
            <person name="Ugarte E."/>
            <person name="Cattonaro F."/>
            <person name="Anthouard V."/>
            <person name="Vico V."/>
            <person name="Del Fabbro C."/>
            <person name="Alaux M."/>
            <person name="Di Gaspero G."/>
            <person name="Dumas V."/>
            <person name="Felice N."/>
            <person name="Paillard S."/>
            <person name="Juman I."/>
            <person name="Moroldo M."/>
            <person name="Scalabrin S."/>
            <person name="Canaguier A."/>
            <person name="Le Clainche I."/>
            <person name="Malacrida G."/>
            <person name="Durand E."/>
            <person name="Pesole G."/>
            <person name="Laucou V."/>
            <person name="Chatelet P."/>
            <person name="Merdinoglu D."/>
            <person name="Delledonne M."/>
            <person name="Pezzotti M."/>
            <person name="Lecharny A."/>
            <person name="Scarpelli C."/>
            <person name="Artiguenave F."/>
            <person name="Pe M.E."/>
            <person name="Valle G."/>
            <person name="Morgante M."/>
            <person name="Caboche M."/>
            <person name="Adam-Blondon A.-F."/>
            <person name="Weissenbach J."/>
            <person name="Quetier F."/>
            <person name="Wincker P."/>
        </authorList>
    </citation>
    <scope>NUCLEOTIDE SEQUENCE [LARGE SCALE GENOMIC DNA]</scope>
    <source>
        <strain evidence="2">cv. Pinot noir / PN40024</strain>
    </source>
</reference>
<dbReference type="InParanoid" id="F6I7E7"/>
<dbReference type="HOGENOM" id="CLU_3210450_0_0_1"/>
<gene>
    <name evidence="1" type="ORF">VIT_00s0336g00020</name>
</gene>
<keyword evidence="2" id="KW-1185">Reference proteome</keyword>
<feature type="non-terminal residue" evidence="1">
    <location>
        <position position="46"/>
    </location>
</feature>
<dbReference type="Proteomes" id="UP000009183">
    <property type="component" value="Unassembled WGS sequence, unordered"/>
</dbReference>
<dbReference type="AlphaFoldDB" id="F6I7E7"/>
<organism evidence="1 2">
    <name type="scientific">Vitis vinifera</name>
    <name type="common">Grape</name>
    <dbReference type="NCBI Taxonomy" id="29760"/>
    <lineage>
        <taxon>Eukaryota</taxon>
        <taxon>Viridiplantae</taxon>
        <taxon>Streptophyta</taxon>
        <taxon>Embryophyta</taxon>
        <taxon>Tracheophyta</taxon>
        <taxon>Spermatophyta</taxon>
        <taxon>Magnoliopsida</taxon>
        <taxon>eudicotyledons</taxon>
        <taxon>Gunneridae</taxon>
        <taxon>Pentapetalae</taxon>
        <taxon>rosids</taxon>
        <taxon>Vitales</taxon>
        <taxon>Vitaceae</taxon>
        <taxon>Viteae</taxon>
        <taxon>Vitis</taxon>
    </lineage>
</organism>
<name>F6I7E7_VITVI</name>
<protein>
    <submittedName>
        <fullName evidence="1">Uncharacterized protein</fullName>
    </submittedName>
</protein>
<evidence type="ECO:0000313" key="1">
    <source>
        <dbReference type="EMBL" id="CCB62865.1"/>
    </source>
</evidence>
<proteinExistence type="predicted"/>
<sequence>MKLRYMFQGKKSDTPWNSIKFLTLHGLSLYDSPMSSVLHLKVERIG</sequence>
<evidence type="ECO:0000313" key="2">
    <source>
        <dbReference type="Proteomes" id="UP000009183"/>
    </source>
</evidence>